<dbReference type="GO" id="GO:0003677">
    <property type="term" value="F:DNA binding"/>
    <property type="evidence" value="ECO:0007669"/>
    <property type="project" value="UniProtKB-KW"/>
</dbReference>
<evidence type="ECO:0000256" key="4">
    <source>
        <dbReference type="ARBA" id="ARBA00022833"/>
    </source>
</evidence>
<dbReference type="SMART" id="SM00614">
    <property type="entry name" value="ZnF_BED"/>
    <property type="match status" value="1"/>
</dbReference>
<keyword evidence="6" id="KW-0238">DNA-binding</keyword>
<evidence type="ECO:0000256" key="6">
    <source>
        <dbReference type="ARBA" id="ARBA00023125"/>
    </source>
</evidence>
<proteinExistence type="predicted"/>
<evidence type="ECO:0000259" key="11">
    <source>
        <dbReference type="PROSITE" id="PS50808"/>
    </source>
</evidence>
<evidence type="ECO:0000256" key="5">
    <source>
        <dbReference type="ARBA" id="ARBA00023015"/>
    </source>
</evidence>
<evidence type="ECO:0000256" key="8">
    <source>
        <dbReference type="ARBA" id="ARBA00023242"/>
    </source>
</evidence>
<evidence type="ECO:0000313" key="13">
    <source>
        <dbReference type="Proteomes" id="UP000005237"/>
    </source>
</evidence>
<dbReference type="InterPro" id="IPR012337">
    <property type="entry name" value="RNaseH-like_sf"/>
</dbReference>
<organism evidence="12 13">
    <name type="scientific">Caenorhabditis japonica</name>
    <dbReference type="NCBI Taxonomy" id="281687"/>
    <lineage>
        <taxon>Eukaryota</taxon>
        <taxon>Metazoa</taxon>
        <taxon>Ecdysozoa</taxon>
        <taxon>Nematoda</taxon>
        <taxon>Chromadorea</taxon>
        <taxon>Rhabditida</taxon>
        <taxon>Rhabditina</taxon>
        <taxon>Rhabditomorpha</taxon>
        <taxon>Rhabditoidea</taxon>
        <taxon>Rhabditidae</taxon>
        <taxon>Peloderinae</taxon>
        <taxon>Caenorhabditis</taxon>
    </lineage>
</organism>
<feature type="domain" description="BED-type" evidence="11">
    <location>
        <begin position="14"/>
        <end position="67"/>
    </location>
</feature>
<dbReference type="AlphaFoldDB" id="A0A8R1IH75"/>
<dbReference type="GO" id="GO:0008270">
    <property type="term" value="F:zinc ion binding"/>
    <property type="evidence" value="ECO:0007669"/>
    <property type="project" value="UniProtKB-KW"/>
</dbReference>
<keyword evidence="4" id="KW-0862">Zinc</keyword>
<feature type="region of interest" description="Disordered" evidence="10">
    <location>
        <begin position="586"/>
        <end position="637"/>
    </location>
</feature>
<keyword evidence="5" id="KW-0805">Transcription regulation</keyword>
<comment type="subcellular location">
    <subcellularLocation>
        <location evidence="1">Nucleus</location>
    </subcellularLocation>
</comment>
<protein>
    <submittedName>
        <fullName evidence="12">BED-type domain-containing protein</fullName>
    </submittedName>
</protein>
<feature type="compositionally biased region" description="Basic and acidic residues" evidence="10">
    <location>
        <begin position="586"/>
        <end position="600"/>
    </location>
</feature>
<sequence>MSPPSKKVKETSSRRSSLVWKFYTLPEDATVPEVKCPECKRGIKYYGSTSTLLYHLEHVHSEEYKRLKHSEADSETATLKSSEDAEKMLGRAFCTGLIPFRFSENTEFRQFLKLKPENFIVPSATKIRRVVKSLSQAHVERLKKEFIGIQKYTLCTDGYTDLRRGFNFYSLHISHINKDFERKMNFCGIRALKRGDNVSIGETLCLMLRDVGLQFSQCSTLASDAATPLVLLAEIHNLDRIHCGCHCLNLIIVDFAELREVRNIQKRVENFASHLARSKTDKALLQAMSISRGITTSIPLPLPATRWGGLHILFNQYLEHYESAVNLTELQKFLVKKEEIVKINMMRDLLKPIHTGILRVRLLSINRKFKQILQLERDTSFSSEIIPTLRFVRSSVRKINSKYTTNLLECIDKRLDGCLLNDRLLCTMLIDHRYGYADNWVQPRSWAEIEKMITNYCEKDPTSGLLTPTPSSSHIDDIDQFLESSLVAQTQTDRLESEILRYKAFLDSNRPTYQNPLIFWEGNCKNFPKLATVAQQLLSSPASSSVSERTFSRCTDFLRQTKRNRAKIETLNELLTVNELTRLEKADENQESHEINHSSDEESSDDDMYLDMVDDEINAEYPVGEGPPTHAREVKQE</sequence>
<evidence type="ECO:0000256" key="10">
    <source>
        <dbReference type="SAM" id="MobiDB-lite"/>
    </source>
</evidence>
<keyword evidence="2" id="KW-0479">Metal-binding</keyword>
<dbReference type="Proteomes" id="UP000005237">
    <property type="component" value="Unassembled WGS sequence"/>
</dbReference>
<keyword evidence="13" id="KW-1185">Reference proteome</keyword>
<accession>A0A8R1IH75</accession>
<evidence type="ECO:0000256" key="7">
    <source>
        <dbReference type="ARBA" id="ARBA00023163"/>
    </source>
</evidence>
<dbReference type="InterPro" id="IPR008906">
    <property type="entry name" value="HATC_C_dom"/>
</dbReference>
<dbReference type="SUPFAM" id="SSF53098">
    <property type="entry name" value="Ribonuclease H-like"/>
    <property type="match status" value="1"/>
</dbReference>
<dbReference type="PROSITE" id="PS50808">
    <property type="entry name" value="ZF_BED"/>
    <property type="match status" value="1"/>
</dbReference>
<reference evidence="12" key="2">
    <citation type="submission" date="2022-06" db="UniProtKB">
        <authorList>
            <consortium name="EnsemblMetazoa"/>
        </authorList>
    </citation>
    <scope>IDENTIFICATION</scope>
    <source>
        <strain evidence="12">DF5081</strain>
    </source>
</reference>
<evidence type="ECO:0000313" key="12">
    <source>
        <dbReference type="EnsemblMetazoa" id="CJA36106.1"/>
    </source>
</evidence>
<keyword evidence="7" id="KW-0804">Transcription</keyword>
<dbReference type="SUPFAM" id="SSF57667">
    <property type="entry name" value="beta-beta-alpha zinc fingers"/>
    <property type="match status" value="1"/>
</dbReference>
<dbReference type="InterPro" id="IPR003656">
    <property type="entry name" value="Znf_BED"/>
</dbReference>
<dbReference type="EnsemblMetazoa" id="CJA36106.1">
    <property type="protein sequence ID" value="CJA36106.1"/>
    <property type="gene ID" value="WBGene00211953"/>
</dbReference>
<dbReference type="InterPro" id="IPR052035">
    <property type="entry name" value="ZnF_BED_domain_contain"/>
</dbReference>
<evidence type="ECO:0000256" key="3">
    <source>
        <dbReference type="ARBA" id="ARBA00022771"/>
    </source>
</evidence>
<reference evidence="13" key="1">
    <citation type="submission" date="2010-08" db="EMBL/GenBank/DDBJ databases">
        <authorList>
            <consortium name="Caenorhabditis japonica Sequencing Consortium"/>
            <person name="Wilson R.K."/>
        </authorList>
    </citation>
    <scope>NUCLEOTIDE SEQUENCE [LARGE SCALE GENOMIC DNA]</scope>
    <source>
        <strain evidence="13">DF5081</strain>
    </source>
</reference>
<dbReference type="Pfam" id="PF02892">
    <property type="entry name" value="zf-BED"/>
    <property type="match status" value="1"/>
</dbReference>
<dbReference type="GO" id="GO:0009791">
    <property type="term" value="P:post-embryonic development"/>
    <property type="evidence" value="ECO:0007669"/>
    <property type="project" value="UniProtKB-ARBA"/>
</dbReference>
<dbReference type="PANTHER" id="PTHR46481:SF10">
    <property type="entry name" value="ZINC FINGER BED DOMAIN-CONTAINING PROTEIN 39"/>
    <property type="match status" value="1"/>
</dbReference>
<feature type="compositionally biased region" description="Acidic residues" evidence="10">
    <location>
        <begin position="601"/>
        <end position="618"/>
    </location>
</feature>
<dbReference type="Pfam" id="PF05699">
    <property type="entry name" value="Dimer_Tnp_hAT"/>
    <property type="match status" value="1"/>
</dbReference>
<evidence type="ECO:0000256" key="9">
    <source>
        <dbReference type="PROSITE-ProRule" id="PRU00027"/>
    </source>
</evidence>
<name>A0A8R1IH75_CAEJA</name>
<keyword evidence="3 9" id="KW-0863">Zinc-finger</keyword>
<keyword evidence="8" id="KW-0539">Nucleus</keyword>
<evidence type="ECO:0000256" key="1">
    <source>
        <dbReference type="ARBA" id="ARBA00004123"/>
    </source>
</evidence>
<dbReference type="GO" id="GO:0005634">
    <property type="term" value="C:nucleus"/>
    <property type="evidence" value="ECO:0007669"/>
    <property type="project" value="UniProtKB-SubCell"/>
</dbReference>
<dbReference type="GO" id="GO:0046983">
    <property type="term" value="F:protein dimerization activity"/>
    <property type="evidence" value="ECO:0007669"/>
    <property type="project" value="InterPro"/>
</dbReference>
<dbReference type="InterPro" id="IPR036236">
    <property type="entry name" value="Znf_C2H2_sf"/>
</dbReference>
<dbReference type="PANTHER" id="PTHR46481">
    <property type="entry name" value="ZINC FINGER BED DOMAIN-CONTAINING PROTEIN 4"/>
    <property type="match status" value="1"/>
</dbReference>
<evidence type="ECO:0000256" key="2">
    <source>
        <dbReference type="ARBA" id="ARBA00022723"/>
    </source>
</evidence>